<feature type="chain" id="PRO_5004846489" description="DUF8202 domain-containing protein" evidence="2">
    <location>
        <begin position="28"/>
        <end position="482"/>
    </location>
</feature>
<evidence type="ECO:0000259" key="3">
    <source>
        <dbReference type="Pfam" id="PF26628"/>
    </source>
</evidence>
<dbReference type="HOGENOM" id="CLU_566878_0_0_7"/>
<dbReference type="Proteomes" id="UP000019140">
    <property type="component" value="Unassembled WGS sequence"/>
</dbReference>
<accession>W4MGQ6</accession>
<name>W4MGQ6_9BACT</name>
<evidence type="ECO:0000256" key="1">
    <source>
        <dbReference type="SAM" id="MobiDB-lite"/>
    </source>
</evidence>
<organism evidence="4 5">
    <name type="scientific">Candidatus Entotheonella gemina</name>
    <dbReference type="NCBI Taxonomy" id="1429439"/>
    <lineage>
        <taxon>Bacteria</taxon>
        <taxon>Pseudomonadati</taxon>
        <taxon>Nitrospinota/Tectimicrobiota group</taxon>
        <taxon>Candidatus Tectimicrobiota</taxon>
        <taxon>Candidatus Entotheonellia</taxon>
        <taxon>Candidatus Entotheonellales</taxon>
        <taxon>Candidatus Entotheonellaceae</taxon>
        <taxon>Candidatus Entotheonella</taxon>
    </lineage>
</organism>
<sequence length="482" mass="50704">MKFGNLLKNLILPPFFLLVWMLQATQAAPGGVTSNLTLWLKADAGVTGTMPISAWADQSGNANDYTSVNPGNSLDQTTNTINGNPVIILAPTGSLNGPPLQVPNGIVFFILRGENPTTSAFLSGFQGQIALAYEQRVDSGSPGVTVFASGGLPSSNDYIADSVQTPFDEVGVLSFERLTGSSFYTIQSLVNGARSSQAIDTLSTNRFLPLQDFGSGLSAHLAEIIVYSDALSAAQKQQIETYLAIKYGLTLDSATDYLASNGTTVLYPSTTSHSGFIHDIAGIGQDDASALLQLESKSLSTDSLLTVNNASDLSDGEFLLWGNNNGAVANTNSGAPAGRLRVERIWRAAETGDTGTVDLKFELAHLTGIPVEHLVLLVDNSDTDFADAAQIAASSYASGVVMFNGVSLAHGDHFTVGILDSDGDGMADAFDDDDDNDGIADVDELPGDSDNDALPDVRDPDDDNDTVLTLNEDPNGRVPIFP</sequence>
<comment type="caution">
    <text evidence="4">The sequence shown here is derived from an EMBL/GenBank/DDBJ whole genome shotgun (WGS) entry which is preliminary data.</text>
</comment>
<feature type="compositionally biased region" description="Acidic residues" evidence="1">
    <location>
        <begin position="427"/>
        <end position="465"/>
    </location>
</feature>
<proteinExistence type="predicted"/>
<gene>
    <name evidence="4" type="ORF">ETSY2_01400</name>
</gene>
<keyword evidence="5" id="KW-1185">Reference proteome</keyword>
<reference evidence="4 5" key="1">
    <citation type="journal article" date="2014" name="Nature">
        <title>An environmental bacterial taxon with a large and distinct metabolic repertoire.</title>
        <authorList>
            <person name="Wilson M.C."/>
            <person name="Mori T."/>
            <person name="Ruckert C."/>
            <person name="Uria A.R."/>
            <person name="Helf M.J."/>
            <person name="Takada K."/>
            <person name="Gernert C."/>
            <person name="Steffens U.A."/>
            <person name="Heycke N."/>
            <person name="Schmitt S."/>
            <person name="Rinke C."/>
            <person name="Helfrich E.J."/>
            <person name="Brachmann A.O."/>
            <person name="Gurgui C."/>
            <person name="Wakimoto T."/>
            <person name="Kracht M."/>
            <person name="Crusemann M."/>
            <person name="Hentschel U."/>
            <person name="Abe I."/>
            <person name="Matsunaga S."/>
            <person name="Kalinowski J."/>
            <person name="Takeyama H."/>
            <person name="Piel J."/>
        </authorList>
    </citation>
    <scope>NUCLEOTIDE SEQUENCE [LARGE SCALE GENOMIC DNA]</scope>
    <source>
        <strain evidence="5">TSY2</strain>
    </source>
</reference>
<protein>
    <recommendedName>
        <fullName evidence="3">DUF8202 domain-containing protein</fullName>
    </recommendedName>
</protein>
<feature type="region of interest" description="Disordered" evidence="1">
    <location>
        <begin position="427"/>
        <end position="482"/>
    </location>
</feature>
<evidence type="ECO:0000256" key="2">
    <source>
        <dbReference type="SAM" id="SignalP"/>
    </source>
</evidence>
<evidence type="ECO:0000313" key="5">
    <source>
        <dbReference type="Proteomes" id="UP000019140"/>
    </source>
</evidence>
<dbReference type="AlphaFoldDB" id="W4MGQ6"/>
<feature type="non-terminal residue" evidence="4">
    <location>
        <position position="482"/>
    </location>
</feature>
<dbReference type="InterPro" id="IPR058515">
    <property type="entry name" value="DUF8202"/>
</dbReference>
<keyword evidence="2" id="KW-0732">Signal</keyword>
<dbReference type="EMBL" id="AZHX01000054">
    <property type="protein sequence ID" value="ETX09121.1"/>
    <property type="molecule type" value="Genomic_DNA"/>
</dbReference>
<feature type="signal peptide" evidence="2">
    <location>
        <begin position="1"/>
        <end position="27"/>
    </location>
</feature>
<evidence type="ECO:0000313" key="4">
    <source>
        <dbReference type="EMBL" id="ETX09121.1"/>
    </source>
</evidence>
<dbReference type="Pfam" id="PF26628">
    <property type="entry name" value="DUF8202"/>
    <property type="match status" value="1"/>
</dbReference>
<feature type="domain" description="DUF8202" evidence="3">
    <location>
        <begin position="235"/>
        <end position="411"/>
    </location>
</feature>